<organism evidence="3 4">
    <name type="scientific">Halosaccharopolyspora lacisalsi</name>
    <dbReference type="NCBI Taxonomy" id="1000566"/>
    <lineage>
        <taxon>Bacteria</taxon>
        <taxon>Bacillati</taxon>
        <taxon>Actinomycetota</taxon>
        <taxon>Actinomycetes</taxon>
        <taxon>Pseudonocardiales</taxon>
        <taxon>Pseudonocardiaceae</taxon>
        <taxon>Halosaccharopolyspora</taxon>
    </lineage>
</organism>
<feature type="transmembrane region" description="Helical" evidence="2">
    <location>
        <begin position="43"/>
        <end position="64"/>
    </location>
</feature>
<keyword evidence="2" id="KW-0812">Transmembrane</keyword>
<dbReference type="GO" id="GO:0005576">
    <property type="term" value="C:extracellular region"/>
    <property type="evidence" value="ECO:0007669"/>
    <property type="project" value="TreeGrafter"/>
</dbReference>
<dbReference type="Pfam" id="PF05108">
    <property type="entry name" value="T7SS_ESX1_EccB"/>
    <property type="match status" value="1"/>
</dbReference>
<feature type="region of interest" description="Disordered" evidence="1">
    <location>
        <begin position="500"/>
        <end position="529"/>
    </location>
</feature>
<keyword evidence="2" id="KW-0472">Membrane</keyword>
<dbReference type="InterPro" id="IPR007795">
    <property type="entry name" value="T7SS_EccB"/>
</dbReference>
<evidence type="ECO:0000313" key="4">
    <source>
        <dbReference type="Proteomes" id="UP000569329"/>
    </source>
</evidence>
<name>A0A839E281_9PSEU</name>
<dbReference type="InterPro" id="IPR044857">
    <property type="entry name" value="T7SS_EccB_R1"/>
</dbReference>
<keyword evidence="2" id="KW-1133">Transmembrane helix</keyword>
<feature type="compositionally biased region" description="Low complexity" evidence="1">
    <location>
        <begin position="519"/>
        <end position="529"/>
    </location>
</feature>
<feature type="region of interest" description="Disordered" evidence="1">
    <location>
        <begin position="183"/>
        <end position="204"/>
    </location>
</feature>
<reference evidence="3 4" key="1">
    <citation type="submission" date="2020-07" db="EMBL/GenBank/DDBJ databases">
        <title>Sequencing the genomes of 1000 actinobacteria strains.</title>
        <authorList>
            <person name="Klenk H.-P."/>
        </authorList>
    </citation>
    <scope>NUCLEOTIDE SEQUENCE [LARGE SCALE GENOMIC DNA]</scope>
    <source>
        <strain evidence="3 4">DSM 45975</strain>
    </source>
</reference>
<accession>A0A839E281</accession>
<comment type="caution">
    <text evidence="3">The sequence shown here is derived from an EMBL/GenBank/DDBJ whole genome shotgun (WGS) entry which is preliminary data.</text>
</comment>
<protein>
    <submittedName>
        <fullName evidence="3">Type VII secretion protein EccB</fullName>
    </submittedName>
</protein>
<evidence type="ECO:0000256" key="1">
    <source>
        <dbReference type="SAM" id="MobiDB-lite"/>
    </source>
</evidence>
<gene>
    <name evidence="3" type="ORF">FHX42_004373</name>
</gene>
<proteinExistence type="predicted"/>
<evidence type="ECO:0000256" key="2">
    <source>
        <dbReference type="SAM" id="Phobius"/>
    </source>
</evidence>
<sequence length="529" mass="55680">MASTPTTKSQVQAYKFVIRRMESALARKDAVMLHDPLGSHKRATIAGAIIACVGMIGFLVWGLFGGQGSVPKPGSVVIAKESGSVYVVTKDDRAKKRLIPMLNMASAKLLVMAKSGDYRGQRIKTTTVQQSALAQVPRGPMTGMPNAPGFLPSADKTIASKWAICDVGDVNTRLNDAQAQSSTEVTTTVLGGSSKPGPELGPKQGLYVQDQSSENKYLVYRVQMENRPGTRTVKARVRESEEAVMEMYGLKSAIPRTISTNMLNAIPSVAPLDVPTLPTGTADYMNSGDYQLGNVVRRTVPGSDDEYFVLANGGKQRISRGAAAVLHAARNTSKEIPNATGRLTDVPDVSAAEGLNVGHFPLAVPQPVSFQESSTSCLSWSAEEDKRRITVTLNDGSPTDHSPVKLAQFDDSGPRVDFFYMPPGKAAVVHSTTTANGGDSGTISLVSDRGVVYPVKDVATAKGLGVINGSGDIKMAPPAVLTALPAGAMLDPSRASRVYDSVPVEKGSGVNRPPKKENAQAAGAASAGS</sequence>
<dbReference type="AlphaFoldDB" id="A0A839E281"/>
<evidence type="ECO:0000313" key="3">
    <source>
        <dbReference type="EMBL" id="MBA8826989.1"/>
    </source>
</evidence>
<keyword evidence="4" id="KW-1185">Reference proteome</keyword>
<dbReference type="Proteomes" id="UP000569329">
    <property type="component" value="Unassembled WGS sequence"/>
</dbReference>
<dbReference type="PANTHER" id="PTHR40765">
    <property type="entry name" value="ESX-2 SECRETION SYSTEM ATPASE ECCB2"/>
    <property type="match status" value="1"/>
</dbReference>
<dbReference type="Gene3D" id="3.30.2390.20">
    <property type="entry name" value="Type VII secretion system EccB, repeat 1 domain"/>
    <property type="match status" value="1"/>
</dbReference>
<dbReference type="EMBL" id="JACGWZ010000007">
    <property type="protein sequence ID" value="MBA8826989.1"/>
    <property type="molecule type" value="Genomic_DNA"/>
</dbReference>
<dbReference type="PANTHER" id="PTHR40765:SF2">
    <property type="entry name" value="ESX-2 SECRETION SYSTEM ATPASE ECCB2"/>
    <property type="match status" value="1"/>
</dbReference>
<dbReference type="NCBIfam" id="TIGR03919">
    <property type="entry name" value="T7SS_EccB"/>
    <property type="match status" value="1"/>
</dbReference>